<reference evidence="1 2" key="1">
    <citation type="journal article" date="2002" name="Proc. Natl. Acad. Sci. U.S.A.">
        <title>Extensive mosaic structure revealed by the complete genome sequence of uropathogenic Escherichia coli.</title>
        <authorList>
            <person name="Welch R.A."/>
            <person name="Burland V."/>
            <person name="Plunkett G.III."/>
            <person name="Redford P."/>
            <person name="Roesch P."/>
            <person name="Rasko D."/>
            <person name="Buckles E.L."/>
            <person name="Liou S.R."/>
            <person name="Boutin A."/>
            <person name="Hackett J."/>
            <person name="Stroud D."/>
            <person name="Mayhew G.F."/>
            <person name="Rose D.J."/>
            <person name="Zhou S."/>
            <person name="Schwartz D.C."/>
            <person name="Perna N.T."/>
            <person name="Mobley H.L."/>
            <person name="Donnenberg M.S."/>
            <person name="Blattner F.R."/>
        </authorList>
    </citation>
    <scope>NUCLEOTIDE SEQUENCE [LARGE SCALE GENOMIC DNA]</scope>
    <source>
        <strain evidence="2">CFT073 / ATCC 700928 / UPEC</strain>
    </source>
</reference>
<dbReference type="Proteomes" id="UP000001410">
    <property type="component" value="Chromosome"/>
</dbReference>
<sequence>MLANSIKYCANDNHICVYPDFRDRSRSGAIPAILKSVSCDTRASGAYFEQVTFERISFSVQRPRPESH</sequence>
<dbReference type="AlphaFoldDB" id="A0A0H2VAZ3"/>
<dbReference type="HOGENOM" id="CLU_2787202_0_0_6"/>
<keyword evidence="2" id="KW-1185">Reference proteome</keyword>
<protein>
    <submittedName>
        <fullName evidence="1">Uncharacterized protein</fullName>
    </submittedName>
</protein>
<organism evidence="1 2">
    <name type="scientific">Escherichia coli O6:H1 (strain CFT073 / ATCC 700928 / UPEC)</name>
    <dbReference type="NCBI Taxonomy" id="199310"/>
    <lineage>
        <taxon>Bacteria</taxon>
        <taxon>Pseudomonadati</taxon>
        <taxon>Pseudomonadota</taxon>
        <taxon>Gammaproteobacteria</taxon>
        <taxon>Enterobacterales</taxon>
        <taxon>Enterobacteriaceae</taxon>
        <taxon>Escherichia</taxon>
    </lineage>
</organism>
<evidence type="ECO:0000313" key="1">
    <source>
        <dbReference type="EMBL" id="AAN82272.1"/>
    </source>
</evidence>
<evidence type="ECO:0000313" key="2">
    <source>
        <dbReference type="Proteomes" id="UP000001410"/>
    </source>
</evidence>
<dbReference type="EMBL" id="AE014075">
    <property type="protein sequence ID" value="AAN82272.1"/>
    <property type="molecule type" value="Genomic_DNA"/>
</dbReference>
<accession>A0A0H2VAZ3</accession>
<proteinExistence type="predicted"/>
<dbReference type="KEGG" id="ecc:c3827"/>
<gene>
    <name evidence="1" type="ordered locus">c3827</name>
</gene>
<dbReference type="STRING" id="199310.c3827"/>
<name>A0A0H2VAZ3_ECOL6</name>